<dbReference type="Proteomes" id="UP000050544">
    <property type="component" value="Unassembled WGS sequence"/>
</dbReference>
<evidence type="ECO:0000256" key="6">
    <source>
        <dbReference type="ARBA" id="ARBA00023136"/>
    </source>
</evidence>
<dbReference type="InterPro" id="IPR002751">
    <property type="entry name" value="CbiM/NikMN"/>
</dbReference>
<feature type="transmembrane region" description="Helical" evidence="7">
    <location>
        <begin position="278"/>
        <end position="300"/>
    </location>
</feature>
<proteinExistence type="predicted"/>
<evidence type="ECO:0000313" key="9">
    <source>
        <dbReference type="EMBL" id="KPL84711.1"/>
    </source>
</evidence>
<reference evidence="9 10" key="1">
    <citation type="submission" date="2015-07" db="EMBL/GenBank/DDBJ databases">
        <title>Whole genome sequence of Thermanaerothrix daxensis DSM 23592.</title>
        <authorList>
            <person name="Hemp J."/>
            <person name="Ward L.M."/>
            <person name="Pace L.A."/>
            <person name="Fischer W.W."/>
        </authorList>
    </citation>
    <scope>NUCLEOTIDE SEQUENCE [LARGE SCALE GENOMIC DNA]</scope>
    <source>
        <strain evidence="9 10">GNS-1</strain>
    </source>
</reference>
<feature type="transmembrane region" description="Helical" evidence="7">
    <location>
        <begin position="40"/>
        <end position="61"/>
    </location>
</feature>
<gene>
    <name evidence="9" type="ORF">SE15_00080</name>
</gene>
<dbReference type="AlphaFoldDB" id="A0A0P6YP98"/>
<keyword evidence="4 7" id="KW-0812">Transmembrane</keyword>
<dbReference type="Pfam" id="PF01891">
    <property type="entry name" value="CbiM"/>
    <property type="match status" value="1"/>
</dbReference>
<evidence type="ECO:0000259" key="8">
    <source>
        <dbReference type="Pfam" id="PF13190"/>
    </source>
</evidence>
<evidence type="ECO:0000256" key="7">
    <source>
        <dbReference type="SAM" id="Phobius"/>
    </source>
</evidence>
<evidence type="ECO:0000256" key="4">
    <source>
        <dbReference type="ARBA" id="ARBA00022692"/>
    </source>
</evidence>
<comment type="caution">
    <text evidence="9">The sequence shown here is derived from an EMBL/GenBank/DDBJ whole genome shotgun (WGS) entry which is preliminary data.</text>
</comment>
<dbReference type="Pfam" id="PF13190">
    <property type="entry name" value="PDGLE"/>
    <property type="match status" value="1"/>
</dbReference>
<evidence type="ECO:0000256" key="2">
    <source>
        <dbReference type="ARBA" id="ARBA00022448"/>
    </source>
</evidence>
<feature type="transmembrane region" description="Helical" evidence="7">
    <location>
        <begin position="145"/>
        <end position="164"/>
    </location>
</feature>
<feature type="transmembrane region" description="Helical" evidence="7">
    <location>
        <begin position="176"/>
        <end position="199"/>
    </location>
</feature>
<evidence type="ECO:0000256" key="1">
    <source>
        <dbReference type="ARBA" id="ARBA00004651"/>
    </source>
</evidence>
<feature type="transmembrane region" description="Helical" evidence="7">
    <location>
        <begin position="103"/>
        <end position="124"/>
    </location>
</feature>
<name>A0A0P6YP98_9CHLR</name>
<organism evidence="9 10">
    <name type="scientific">Thermanaerothrix daxensis</name>
    <dbReference type="NCBI Taxonomy" id="869279"/>
    <lineage>
        <taxon>Bacteria</taxon>
        <taxon>Bacillati</taxon>
        <taxon>Chloroflexota</taxon>
        <taxon>Anaerolineae</taxon>
        <taxon>Anaerolineales</taxon>
        <taxon>Anaerolineaceae</taxon>
        <taxon>Thermanaerothrix</taxon>
    </lineage>
</organism>
<dbReference type="Gene3D" id="1.10.1760.20">
    <property type="match status" value="1"/>
</dbReference>
<accession>A0A0P6YP98</accession>
<protein>
    <submittedName>
        <fullName evidence="9">Cobalamin biosynthesis protein CbiM</fullName>
    </submittedName>
</protein>
<evidence type="ECO:0000256" key="5">
    <source>
        <dbReference type="ARBA" id="ARBA00022989"/>
    </source>
</evidence>
<keyword evidence="6 7" id="KW-0472">Membrane</keyword>
<dbReference type="STRING" id="869279.SE15_00080"/>
<dbReference type="PANTHER" id="PTHR34229:SF1">
    <property type="entry name" value="METAL TRANSPORT PROTEIN HI_1621-RELATED"/>
    <property type="match status" value="1"/>
</dbReference>
<dbReference type="OrthoDB" id="5395048at2"/>
<comment type="subcellular location">
    <subcellularLocation>
        <location evidence="1">Cell membrane</location>
        <topology evidence="1">Multi-pass membrane protein</topology>
    </subcellularLocation>
</comment>
<feature type="domain" description="PDGLE" evidence="8">
    <location>
        <begin position="221"/>
        <end position="300"/>
    </location>
</feature>
<feature type="transmembrane region" description="Helical" evidence="7">
    <location>
        <begin position="7"/>
        <end position="28"/>
    </location>
</feature>
<sequence length="309" mass="31500">MHIPDGFLSLPVVLGCWLLAGVAIAWALRAQDGDLAAQRLPLIGVMAAAIFAAQMLNFPIAGGTSGHLLGAALATLVLGPRSAMLVMTTVVGVQALFFQDGGLLALGANLLNMAVIGVWVTYAVQRLLNRLLGRFAWGHRIGEFAAAWASIFTAALACGLELALSGASPAGLVIPAMGGVHALIGLVEGGITVGALAFLRAARPALVQPAPFSAAERGGVMIGGVLITLVLVIAAPLASTAPDGLERVAEDLGFLERAAQPLYHLLPDYTVPGLGEGALSTIVAGLIGALVVLGLVWGLLAARVHRAKM</sequence>
<dbReference type="GO" id="GO:0000041">
    <property type="term" value="P:transition metal ion transport"/>
    <property type="evidence" value="ECO:0007669"/>
    <property type="project" value="InterPro"/>
</dbReference>
<feature type="transmembrane region" description="Helical" evidence="7">
    <location>
        <begin position="220"/>
        <end position="238"/>
    </location>
</feature>
<keyword evidence="5 7" id="KW-1133">Transmembrane helix</keyword>
<evidence type="ECO:0000313" key="10">
    <source>
        <dbReference type="Proteomes" id="UP000050544"/>
    </source>
</evidence>
<keyword evidence="2" id="KW-0813">Transport</keyword>
<dbReference type="PANTHER" id="PTHR34229">
    <property type="entry name" value="METAL TRANSPORT PROTEIN HI_1621-RELATED"/>
    <property type="match status" value="1"/>
</dbReference>
<dbReference type="InterPro" id="IPR025937">
    <property type="entry name" value="PDGLE_dom"/>
</dbReference>
<feature type="transmembrane region" description="Helical" evidence="7">
    <location>
        <begin position="68"/>
        <end position="97"/>
    </location>
</feature>
<keyword evidence="10" id="KW-1185">Reference proteome</keyword>
<keyword evidence="3" id="KW-1003">Cell membrane</keyword>
<dbReference type="GO" id="GO:0005886">
    <property type="term" value="C:plasma membrane"/>
    <property type="evidence" value="ECO:0007669"/>
    <property type="project" value="UniProtKB-SubCell"/>
</dbReference>
<dbReference type="EMBL" id="LGKO01000002">
    <property type="protein sequence ID" value="KPL84711.1"/>
    <property type="molecule type" value="Genomic_DNA"/>
</dbReference>
<evidence type="ECO:0000256" key="3">
    <source>
        <dbReference type="ARBA" id="ARBA00022475"/>
    </source>
</evidence>